<accession>A0A0A9ADD7</accession>
<reference evidence="1" key="2">
    <citation type="journal article" date="2015" name="Data Brief">
        <title>Shoot transcriptome of the giant reed, Arundo donax.</title>
        <authorList>
            <person name="Barrero R.A."/>
            <person name="Guerrero F.D."/>
            <person name="Moolhuijzen P."/>
            <person name="Goolsby J.A."/>
            <person name="Tidwell J."/>
            <person name="Bellgard S.E."/>
            <person name="Bellgard M.I."/>
        </authorList>
    </citation>
    <scope>NUCLEOTIDE SEQUENCE</scope>
    <source>
        <tissue evidence="1">Shoot tissue taken approximately 20 cm above the soil surface</tissue>
    </source>
</reference>
<name>A0A0A9ADD7_ARUDO</name>
<sequence length="66" mass="7510">MLQTIPHKAHRFILLSASKLSAFKKQFSSTMLPQIKKETQYSCGTKNLNLRNRSGEEIATKLMANE</sequence>
<evidence type="ECO:0000313" key="1">
    <source>
        <dbReference type="EMBL" id="JAD45087.1"/>
    </source>
</evidence>
<dbReference type="EMBL" id="GBRH01252808">
    <property type="protein sequence ID" value="JAD45087.1"/>
    <property type="molecule type" value="Transcribed_RNA"/>
</dbReference>
<dbReference type="AlphaFoldDB" id="A0A0A9ADD7"/>
<reference evidence="1" key="1">
    <citation type="submission" date="2014-09" db="EMBL/GenBank/DDBJ databases">
        <authorList>
            <person name="Magalhaes I.L.F."/>
            <person name="Oliveira U."/>
            <person name="Santos F.R."/>
            <person name="Vidigal T.H.D.A."/>
            <person name="Brescovit A.D."/>
            <person name="Santos A.J."/>
        </authorList>
    </citation>
    <scope>NUCLEOTIDE SEQUENCE</scope>
    <source>
        <tissue evidence="1">Shoot tissue taken approximately 20 cm above the soil surface</tissue>
    </source>
</reference>
<protein>
    <submittedName>
        <fullName evidence="1">Uncharacterized protein</fullName>
    </submittedName>
</protein>
<proteinExistence type="predicted"/>
<organism evidence="1">
    <name type="scientific">Arundo donax</name>
    <name type="common">Giant reed</name>
    <name type="synonym">Donax arundinaceus</name>
    <dbReference type="NCBI Taxonomy" id="35708"/>
    <lineage>
        <taxon>Eukaryota</taxon>
        <taxon>Viridiplantae</taxon>
        <taxon>Streptophyta</taxon>
        <taxon>Embryophyta</taxon>
        <taxon>Tracheophyta</taxon>
        <taxon>Spermatophyta</taxon>
        <taxon>Magnoliopsida</taxon>
        <taxon>Liliopsida</taxon>
        <taxon>Poales</taxon>
        <taxon>Poaceae</taxon>
        <taxon>PACMAD clade</taxon>
        <taxon>Arundinoideae</taxon>
        <taxon>Arundineae</taxon>
        <taxon>Arundo</taxon>
    </lineage>
</organism>